<protein>
    <submittedName>
        <fullName evidence="3">PepSY domain-containing protein</fullName>
    </submittedName>
</protein>
<keyword evidence="4" id="KW-1185">Reference proteome</keyword>
<evidence type="ECO:0000259" key="2">
    <source>
        <dbReference type="Pfam" id="PF03413"/>
    </source>
</evidence>
<accession>A0ABS9MTH3</accession>
<evidence type="ECO:0000313" key="3">
    <source>
        <dbReference type="EMBL" id="MCG5031545.1"/>
    </source>
</evidence>
<comment type="caution">
    <text evidence="3">The sequence shown here is derived from an EMBL/GenBank/DDBJ whole genome shotgun (WGS) entry which is preliminary data.</text>
</comment>
<dbReference type="RefSeq" id="WP_237979358.1">
    <property type="nucleotide sequence ID" value="NZ_JAKNCT010000010.1"/>
</dbReference>
<dbReference type="Proteomes" id="UP001297600">
    <property type="component" value="Unassembled WGS sequence"/>
</dbReference>
<dbReference type="Pfam" id="PF03413">
    <property type="entry name" value="PepSY"/>
    <property type="match status" value="1"/>
</dbReference>
<gene>
    <name evidence="3" type="ORF">MAF45_08830</name>
</gene>
<sequence length="140" mass="14323">MMKKTAAALFAAGTLALSGAAFAASGVPAPQPLGGPAYGQNVTPKISMAEAVSTAEKAYGGQSRRAQLRGSHYGLVWDVLLQDKDGKMISALVDAQSGKIQAAFDLGNRSTNGYGCPFGPMGPRGHWGMGPGMMGGRGCY</sequence>
<dbReference type="Gene3D" id="3.10.450.40">
    <property type="match status" value="1"/>
</dbReference>
<reference evidence="3 4" key="1">
    <citation type="submission" date="2022-02" db="EMBL/GenBank/DDBJ databases">
        <title>Mesosutterella porci, a novel member of the family Sutterellaceae from pig feces.</title>
        <authorList>
            <person name="Wylensek D."/>
            <person name="Clavel T."/>
        </authorList>
    </citation>
    <scope>NUCLEOTIDE SEQUENCE [LARGE SCALE GENOMIC DNA]</scope>
    <source>
        <strain evidence="4">oilRF-744-wt-GAM-9</strain>
    </source>
</reference>
<name>A0ABS9MTH3_9BURK</name>
<keyword evidence="1" id="KW-0732">Signal</keyword>
<dbReference type="EMBL" id="JAKNCT010000010">
    <property type="protein sequence ID" value="MCG5031545.1"/>
    <property type="molecule type" value="Genomic_DNA"/>
</dbReference>
<evidence type="ECO:0000256" key="1">
    <source>
        <dbReference type="SAM" id="SignalP"/>
    </source>
</evidence>
<organism evidence="3 4">
    <name type="scientific">Mesosutterella porci</name>
    <dbReference type="NCBI Taxonomy" id="2915351"/>
    <lineage>
        <taxon>Bacteria</taxon>
        <taxon>Pseudomonadati</taxon>
        <taxon>Pseudomonadota</taxon>
        <taxon>Betaproteobacteria</taxon>
        <taxon>Burkholderiales</taxon>
        <taxon>Sutterellaceae</taxon>
        <taxon>Mesosutterella</taxon>
    </lineage>
</organism>
<proteinExistence type="predicted"/>
<feature type="domain" description="PepSY" evidence="2">
    <location>
        <begin position="45"/>
        <end position="102"/>
    </location>
</feature>
<feature type="signal peptide" evidence="1">
    <location>
        <begin position="1"/>
        <end position="23"/>
    </location>
</feature>
<evidence type="ECO:0000313" key="4">
    <source>
        <dbReference type="Proteomes" id="UP001297600"/>
    </source>
</evidence>
<feature type="chain" id="PRO_5045207740" evidence="1">
    <location>
        <begin position="24"/>
        <end position="140"/>
    </location>
</feature>
<dbReference type="InterPro" id="IPR025711">
    <property type="entry name" value="PepSY"/>
</dbReference>